<dbReference type="Proteomes" id="UP000745859">
    <property type="component" value="Unassembled WGS sequence"/>
</dbReference>
<dbReference type="PANTHER" id="PTHR21600:SF89">
    <property type="entry name" value="RIBOSOMAL LARGE SUBUNIT PSEUDOURIDINE SYNTHASE A"/>
    <property type="match status" value="1"/>
</dbReference>
<organism evidence="3 4">
    <name type="scientific">Wenyingzhuangia heitensis</name>
    <dbReference type="NCBI Taxonomy" id="1487859"/>
    <lineage>
        <taxon>Bacteria</taxon>
        <taxon>Pseudomonadati</taxon>
        <taxon>Bacteroidota</taxon>
        <taxon>Flavobacteriia</taxon>
        <taxon>Flavobacteriales</taxon>
        <taxon>Flavobacteriaceae</taxon>
        <taxon>Wenyingzhuangia</taxon>
    </lineage>
</organism>
<dbReference type="EC" id="5.4.99.28" evidence="3"/>
<dbReference type="RefSeq" id="WP_167184997.1">
    <property type="nucleotide sequence ID" value="NZ_JAASQL010000001.1"/>
</dbReference>
<dbReference type="EC" id="5.4.99.29" evidence="3"/>
<evidence type="ECO:0000313" key="4">
    <source>
        <dbReference type="Proteomes" id="UP000745859"/>
    </source>
</evidence>
<dbReference type="Pfam" id="PF00849">
    <property type="entry name" value="PseudoU_synth_2"/>
    <property type="match status" value="1"/>
</dbReference>
<feature type="coiled-coil region" evidence="1">
    <location>
        <begin position="202"/>
        <end position="236"/>
    </location>
</feature>
<sequence>MSALHFFHSFNSDISNIALPKKFTYPFYYETHPLCELAAKQVQDYITHQQEWQHPFTENNLLNEKPIGKMFGVLVVKNQKGDIGFISAFSGKLAGTNNHSYFVPPVFDMLSKNSHFLKEEIALNNINAQIEALENNTDYILYKNKLEQTLKKSIKEIGELRAFMIKAKKERKEERLQAEQTLSTNDYQILLEKLAKKSVAAKTKLKKLTLSFEEKIKELQNQVATFKHKIQDLKTLRKEKSNALQHYLFHQYKFLNQKGEEQDLLDIFKQGVFETPPAGAGECAAPKLLQYAFINKLTPICMAEFWWGDSPKSEIRKHGNYYPACQGKCKPILGHMLDGMEMDENPLLTNPAIGKEITTVFEDDYLVVVNKPAEFLSVPGKTIHDSVYLRMKQKFPNATGPLIVHRLDMSTSGLMVIAKTKEIHQHIQRQFIKRQVNKRYVALLDGIPEKEEGFIDLPLRLDIDDRPRQLVCFEHGKSARTKWEIIDKKNGKTKVYFYPVTGRTHQLRVHASHQLGLNTAIVGDDLYGKKQNRLHLHAESITFRHPITQKEITVQIEADF</sequence>
<evidence type="ECO:0000259" key="2">
    <source>
        <dbReference type="Pfam" id="PF00849"/>
    </source>
</evidence>
<comment type="caution">
    <text evidence="3">The sequence shown here is derived from an EMBL/GenBank/DDBJ whole genome shotgun (WGS) entry which is preliminary data.</text>
</comment>
<proteinExistence type="predicted"/>
<dbReference type="GO" id="GO:0160151">
    <property type="term" value="F:tRNA pseudouridine(32) synthase activity"/>
    <property type="evidence" value="ECO:0007669"/>
    <property type="project" value="UniProtKB-EC"/>
</dbReference>
<keyword evidence="4" id="KW-1185">Reference proteome</keyword>
<dbReference type="CDD" id="cd02869">
    <property type="entry name" value="PseudoU_synth_RluA_like"/>
    <property type="match status" value="1"/>
</dbReference>
<dbReference type="InterPro" id="IPR006145">
    <property type="entry name" value="PsdUridine_synth_RsuA/RluA"/>
</dbReference>
<reference evidence="3 4" key="1">
    <citation type="submission" date="2020-03" db="EMBL/GenBank/DDBJ databases">
        <title>Genomic Encyclopedia of Type Strains, Phase IV (KMG-IV): sequencing the most valuable type-strain genomes for metagenomic binning, comparative biology and taxonomic classification.</title>
        <authorList>
            <person name="Goeker M."/>
        </authorList>
    </citation>
    <scope>NUCLEOTIDE SEQUENCE [LARGE SCALE GENOMIC DNA]</scope>
    <source>
        <strain evidence="3 4">DSM 101599</strain>
    </source>
</reference>
<accession>A0ABX0UB01</accession>
<dbReference type="InterPro" id="IPR020103">
    <property type="entry name" value="PsdUridine_synth_cat_dom_sf"/>
</dbReference>
<dbReference type="PANTHER" id="PTHR21600">
    <property type="entry name" value="MITOCHONDRIAL RNA PSEUDOURIDINE SYNTHASE"/>
    <property type="match status" value="1"/>
</dbReference>
<protein>
    <submittedName>
        <fullName evidence="3">tRNA pseudouridine32 synthase/23S rRNA pseudouridine746 synthase</fullName>
        <ecNumber evidence="3">5.4.99.28</ecNumber>
        <ecNumber evidence="3">5.4.99.29</ecNumber>
    </submittedName>
</protein>
<evidence type="ECO:0000256" key="1">
    <source>
        <dbReference type="SAM" id="Coils"/>
    </source>
</evidence>
<dbReference type="InterPro" id="IPR006224">
    <property type="entry name" value="PsdUridine_synth_RluA-like_CS"/>
</dbReference>
<name>A0ABX0UB01_9FLAO</name>
<feature type="domain" description="Pseudouridine synthase RsuA/RluA-like" evidence="2">
    <location>
        <begin position="365"/>
        <end position="513"/>
    </location>
</feature>
<dbReference type="EMBL" id="JAASQL010000001">
    <property type="protein sequence ID" value="NIJ44636.1"/>
    <property type="molecule type" value="Genomic_DNA"/>
</dbReference>
<dbReference type="SUPFAM" id="SSF55120">
    <property type="entry name" value="Pseudouridine synthase"/>
    <property type="match status" value="1"/>
</dbReference>
<dbReference type="Gene3D" id="3.30.2350.10">
    <property type="entry name" value="Pseudouridine synthase"/>
    <property type="match status" value="1"/>
</dbReference>
<evidence type="ECO:0000313" key="3">
    <source>
        <dbReference type="EMBL" id="NIJ44636.1"/>
    </source>
</evidence>
<dbReference type="GO" id="GO:0160142">
    <property type="term" value="F:23S rRNA pseudouridine(746) synthase activity"/>
    <property type="evidence" value="ECO:0007669"/>
    <property type="project" value="UniProtKB-EC"/>
</dbReference>
<dbReference type="PROSITE" id="PS01129">
    <property type="entry name" value="PSI_RLU"/>
    <property type="match status" value="1"/>
</dbReference>
<keyword evidence="1" id="KW-0175">Coiled coil</keyword>
<gene>
    <name evidence="3" type="ORF">FHR24_001075</name>
</gene>
<dbReference type="InterPro" id="IPR050188">
    <property type="entry name" value="RluA_PseudoU_synthase"/>
</dbReference>
<keyword evidence="3" id="KW-0413">Isomerase</keyword>